<dbReference type="InterPro" id="IPR036390">
    <property type="entry name" value="WH_DNA-bd_sf"/>
</dbReference>
<dbReference type="Gene3D" id="1.10.10.10">
    <property type="entry name" value="Winged helix-like DNA-binding domain superfamily/Winged helix DNA-binding domain"/>
    <property type="match status" value="1"/>
</dbReference>
<dbReference type="AlphaFoldDB" id="H5TNP4"/>
<evidence type="ECO:0000313" key="1">
    <source>
        <dbReference type="EMBL" id="GAB35102.1"/>
    </source>
</evidence>
<dbReference type="SUPFAM" id="SSF46785">
    <property type="entry name" value="Winged helix' DNA-binding domain"/>
    <property type="match status" value="1"/>
</dbReference>
<protein>
    <submittedName>
        <fullName evidence="1">Uncharacterized protein</fullName>
    </submittedName>
</protein>
<dbReference type="EMBL" id="BAFB01000138">
    <property type="protein sequence ID" value="GAB35102.1"/>
    <property type="molecule type" value="Genomic_DNA"/>
</dbReference>
<sequence>MTTTTDTTVLELLHALAVKGLASDAVLSAMTGLDDAALTEVITAALDDGLVLRREGRVSGTLITPKGRERLAELRTAQPLSPEERDAIDAAYGAFLPVNGEFKRVCAAWQMKDDVTPNDHSDTTYDAAVISDLDRVHKQIVGVLAPAAAVVARLHRYDERLARALERVHEGDTAAFARPMYDSYHDIWMELHQDLLLTTGRERGADDEG</sequence>
<organism evidence="1 2">
    <name type="scientific">Gordonia otitidis (strain DSM 44809 / CCUG 52243 / JCM 12355 / NBRC 100426 / IFM 10032)</name>
    <dbReference type="NCBI Taxonomy" id="1108044"/>
    <lineage>
        <taxon>Bacteria</taxon>
        <taxon>Bacillati</taxon>
        <taxon>Actinomycetota</taxon>
        <taxon>Actinomycetes</taxon>
        <taxon>Mycobacteriales</taxon>
        <taxon>Gordoniaceae</taxon>
        <taxon>Gordonia</taxon>
    </lineage>
</organism>
<proteinExistence type="predicted"/>
<reference evidence="1" key="1">
    <citation type="submission" date="2012-02" db="EMBL/GenBank/DDBJ databases">
        <title>Whole genome shotgun sequence of Gordonia otitidis NBRC 100426.</title>
        <authorList>
            <person name="Yoshida I."/>
            <person name="Hosoyama A."/>
            <person name="Tsuchikane K."/>
            <person name="Katsumata H."/>
            <person name="Yamazaki S."/>
            <person name="Fujita N."/>
        </authorList>
    </citation>
    <scope>NUCLEOTIDE SEQUENCE [LARGE SCALE GENOMIC DNA]</scope>
    <source>
        <strain evidence="1">NBRC 100426</strain>
    </source>
</reference>
<dbReference type="OrthoDB" id="3568381at2"/>
<dbReference type="RefSeq" id="WP_007239326.1">
    <property type="nucleotide sequence ID" value="NZ_BAFB01000138.1"/>
</dbReference>
<evidence type="ECO:0000313" key="2">
    <source>
        <dbReference type="Proteomes" id="UP000005038"/>
    </source>
</evidence>
<dbReference type="STRING" id="1108044.GOOTI_138_00150"/>
<dbReference type="InterPro" id="IPR036388">
    <property type="entry name" value="WH-like_DNA-bd_sf"/>
</dbReference>
<comment type="caution">
    <text evidence="1">The sequence shown here is derived from an EMBL/GenBank/DDBJ whole genome shotgun (WGS) entry which is preliminary data.</text>
</comment>
<keyword evidence="2" id="KW-1185">Reference proteome</keyword>
<dbReference type="Proteomes" id="UP000005038">
    <property type="component" value="Unassembled WGS sequence"/>
</dbReference>
<name>H5TNP4_GORO1</name>
<accession>H5TNP4</accession>
<gene>
    <name evidence="1" type="ORF">GOOTI_138_00150</name>
</gene>